<dbReference type="InterPro" id="IPR052155">
    <property type="entry name" value="Biofilm_reg_signaling"/>
</dbReference>
<feature type="domain" description="EAL" evidence="3">
    <location>
        <begin position="454"/>
        <end position="707"/>
    </location>
</feature>
<dbReference type="GO" id="GO:0005975">
    <property type="term" value="P:carbohydrate metabolic process"/>
    <property type="evidence" value="ECO:0007669"/>
    <property type="project" value="InterPro"/>
</dbReference>
<dbReference type="FunFam" id="3.30.70.270:FF:000001">
    <property type="entry name" value="Diguanylate cyclase domain protein"/>
    <property type="match status" value="1"/>
</dbReference>
<proteinExistence type="predicted"/>
<dbReference type="SUPFAM" id="SSF55073">
    <property type="entry name" value="Nucleotide cyclase"/>
    <property type="match status" value="1"/>
</dbReference>
<keyword evidence="2" id="KW-0812">Transmembrane</keyword>
<dbReference type="InterPro" id="IPR029787">
    <property type="entry name" value="Nucleotide_cyclase"/>
</dbReference>
<feature type="transmembrane region" description="Helical" evidence="2">
    <location>
        <begin position="190"/>
        <end position="215"/>
    </location>
</feature>
<feature type="transmembrane region" description="Helical" evidence="2">
    <location>
        <begin position="53"/>
        <end position="75"/>
    </location>
</feature>
<keyword evidence="2" id="KW-1133">Transmembrane helix</keyword>
<dbReference type="PANTHER" id="PTHR44757">
    <property type="entry name" value="DIGUANYLATE CYCLASE DGCP"/>
    <property type="match status" value="1"/>
</dbReference>
<feature type="transmembrane region" description="Helical" evidence="2">
    <location>
        <begin position="235"/>
        <end position="253"/>
    </location>
</feature>
<evidence type="ECO:0000313" key="5">
    <source>
        <dbReference type="EMBL" id="GLU46661.1"/>
    </source>
</evidence>
<dbReference type="PANTHER" id="PTHR44757:SF2">
    <property type="entry name" value="BIOFILM ARCHITECTURE MAINTENANCE PROTEIN MBAA"/>
    <property type="match status" value="1"/>
</dbReference>
<dbReference type="AlphaFoldDB" id="A0A9W6P3U4"/>
<feature type="transmembrane region" description="Helical" evidence="2">
    <location>
        <begin position="87"/>
        <end position="105"/>
    </location>
</feature>
<dbReference type="InterPro" id="IPR000160">
    <property type="entry name" value="GGDEF_dom"/>
</dbReference>
<feature type="transmembrane region" description="Helical" evidence="2">
    <location>
        <begin position="160"/>
        <end position="178"/>
    </location>
</feature>
<dbReference type="Gene3D" id="3.30.70.270">
    <property type="match status" value="1"/>
</dbReference>
<reference evidence="5" key="1">
    <citation type="submission" date="2023-02" db="EMBL/GenBank/DDBJ databases">
        <title>Nocardiopsis ansamitocini NBRC 112285.</title>
        <authorList>
            <person name="Ichikawa N."/>
            <person name="Sato H."/>
            <person name="Tonouchi N."/>
        </authorList>
    </citation>
    <scope>NUCLEOTIDE SEQUENCE</scope>
    <source>
        <strain evidence="5">NBRC 112285</strain>
    </source>
</reference>
<dbReference type="Pfam" id="PF00990">
    <property type="entry name" value="GGDEF"/>
    <property type="match status" value="1"/>
</dbReference>
<accession>A0A9W6P3U4</accession>
<dbReference type="CDD" id="cd01949">
    <property type="entry name" value="GGDEF"/>
    <property type="match status" value="1"/>
</dbReference>
<dbReference type="InterPro" id="IPR001633">
    <property type="entry name" value="EAL_dom"/>
</dbReference>
<dbReference type="Proteomes" id="UP001165092">
    <property type="component" value="Unassembled WGS sequence"/>
</dbReference>
<dbReference type="SMART" id="SM00052">
    <property type="entry name" value="EAL"/>
    <property type="match status" value="1"/>
</dbReference>
<dbReference type="EMBL" id="BSQG01000001">
    <property type="protein sequence ID" value="GLU46661.1"/>
    <property type="molecule type" value="Genomic_DNA"/>
</dbReference>
<name>A0A9W6P3U4_9ACTN</name>
<gene>
    <name evidence="5" type="ORF">Nans01_10120</name>
</gene>
<keyword evidence="6" id="KW-1185">Reference proteome</keyword>
<feature type="region of interest" description="Disordered" evidence="1">
    <location>
        <begin position="1"/>
        <end position="42"/>
    </location>
</feature>
<keyword evidence="2" id="KW-0472">Membrane</keyword>
<dbReference type="InterPro" id="IPR043128">
    <property type="entry name" value="Rev_trsase/Diguanyl_cyclase"/>
</dbReference>
<protein>
    <submittedName>
        <fullName evidence="5">GGDEF-domain containing protein</fullName>
    </submittedName>
</protein>
<dbReference type="GO" id="GO:0004553">
    <property type="term" value="F:hydrolase activity, hydrolyzing O-glycosyl compounds"/>
    <property type="evidence" value="ECO:0007669"/>
    <property type="project" value="InterPro"/>
</dbReference>
<dbReference type="SMART" id="SM00267">
    <property type="entry name" value="GGDEF"/>
    <property type="match status" value="1"/>
</dbReference>
<dbReference type="Gene3D" id="3.20.20.450">
    <property type="entry name" value="EAL domain"/>
    <property type="match status" value="1"/>
</dbReference>
<dbReference type="PROSITE" id="PS01095">
    <property type="entry name" value="GH18_1"/>
    <property type="match status" value="1"/>
</dbReference>
<dbReference type="PROSITE" id="PS50883">
    <property type="entry name" value="EAL"/>
    <property type="match status" value="1"/>
</dbReference>
<dbReference type="CDD" id="cd01948">
    <property type="entry name" value="EAL"/>
    <property type="match status" value="1"/>
</dbReference>
<evidence type="ECO:0000259" key="3">
    <source>
        <dbReference type="PROSITE" id="PS50883"/>
    </source>
</evidence>
<feature type="transmembrane region" description="Helical" evidence="2">
    <location>
        <begin position="125"/>
        <end position="148"/>
    </location>
</feature>
<comment type="caution">
    <text evidence="5">The sequence shown here is derived from an EMBL/GenBank/DDBJ whole genome shotgun (WGS) entry which is preliminary data.</text>
</comment>
<evidence type="ECO:0000259" key="4">
    <source>
        <dbReference type="PROSITE" id="PS50887"/>
    </source>
</evidence>
<feature type="compositionally biased region" description="Basic and acidic residues" evidence="1">
    <location>
        <begin position="30"/>
        <end position="41"/>
    </location>
</feature>
<dbReference type="PROSITE" id="PS50887">
    <property type="entry name" value="GGDEF"/>
    <property type="match status" value="1"/>
</dbReference>
<organism evidence="5 6">
    <name type="scientific">Nocardiopsis ansamitocini</name>
    <dbReference type="NCBI Taxonomy" id="1670832"/>
    <lineage>
        <taxon>Bacteria</taxon>
        <taxon>Bacillati</taxon>
        <taxon>Actinomycetota</taxon>
        <taxon>Actinomycetes</taxon>
        <taxon>Streptosporangiales</taxon>
        <taxon>Nocardiopsidaceae</taxon>
        <taxon>Nocardiopsis</taxon>
    </lineage>
</organism>
<evidence type="ECO:0000313" key="6">
    <source>
        <dbReference type="Proteomes" id="UP001165092"/>
    </source>
</evidence>
<dbReference type="SUPFAM" id="SSF141868">
    <property type="entry name" value="EAL domain-like"/>
    <property type="match status" value="1"/>
</dbReference>
<dbReference type="InterPro" id="IPR001579">
    <property type="entry name" value="Glyco_hydro_18_chit_AS"/>
</dbReference>
<evidence type="ECO:0000256" key="1">
    <source>
        <dbReference type="SAM" id="MobiDB-lite"/>
    </source>
</evidence>
<evidence type="ECO:0000256" key="2">
    <source>
        <dbReference type="SAM" id="Phobius"/>
    </source>
</evidence>
<dbReference type="InterPro" id="IPR035919">
    <property type="entry name" value="EAL_sf"/>
</dbReference>
<sequence length="721" mass="78528">MGVTEIVDTEPMRGATAGEGARPAGVRPMNHPEDLMKDPNNTRDVGPRVGTPLWLYLVSTTVAGCVLLGASVFWLGLDRLQTFAGEPLVWVLLGMVIAGELRPIAAQSADGDNGNPTSLPFSFALVIYFGLPVAGLVQALATVVAGGVRGHAPHRTAFNIAQYTLSFGVADAIIQFAYPRSAETAWVPQGWGLLLVALAGAAYFITNLTLVECAVAMHERAPLHKVLMKNIGQRLFVAGVLLSLAPLVVVAMAHSVWLVPLFFFPLAALYSSASLSVKREHQANHDELTGLANRKLLILRTQEALGEAQVHRGRVGLLLLDLDRFKEVNDTLGHPTGDRLLQTVAHRLTHSVRPGDLVARLGGDEFAVLLPQVRDAVSAREVATRLRVALAEPMRLDGMDFDLEASVGIALYPNHAPDFELLLQRADVAMYVAKERRTGVELYAPHKDRNSTARLSLFSELRRALIENELEMFYQPVVSLTDHRAVALEALVRWRHRHRGILPPEEFVPLVEQSYLMRSFTHEVIEQTLPQIARWWDEGIRLPVSVNLSARELLDPTLPEIVAAGLRRHGVRPGSLRLEISERVMVSDAEAITPTILALADLGVSLALDDFGTGYFTLARLNGLPVEEVKVDESFVRRISDTSDGRVIVGSAVDLMSTLGLRAVAEGVESDSDAESVRALGCYAAQGQYFTPPLDVAATTRWLYEHGGLAEQPSERTGSAG</sequence>
<dbReference type="NCBIfam" id="TIGR00254">
    <property type="entry name" value="GGDEF"/>
    <property type="match status" value="1"/>
</dbReference>
<dbReference type="Pfam" id="PF00563">
    <property type="entry name" value="EAL"/>
    <property type="match status" value="1"/>
</dbReference>
<feature type="domain" description="GGDEF" evidence="4">
    <location>
        <begin position="313"/>
        <end position="445"/>
    </location>
</feature>